<dbReference type="Proteomes" id="UP000250434">
    <property type="component" value="Chromosome"/>
</dbReference>
<evidence type="ECO:0000313" key="2">
    <source>
        <dbReference type="Proteomes" id="UP000250434"/>
    </source>
</evidence>
<name>A0A344LJD8_9PSEU</name>
<proteinExistence type="predicted"/>
<sequence>MRDYEFVRMGGESTFSALVLPDGERTESVVLYRRGERVGAFEVTGEDPEDTEGTAALAS</sequence>
<evidence type="ECO:0000313" key="1">
    <source>
        <dbReference type="EMBL" id="AXB48162.1"/>
    </source>
</evidence>
<dbReference type="EMBL" id="CP015163">
    <property type="protein sequence ID" value="AXB48162.1"/>
    <property type="molecule type" value="Genomic_DNA"/>
</dbReference>
<reference evidence="1 2" key="1">
    <citation type="submission" date="2016-04" db="EMBL/GenBank/DDBJ databases">
        <title>Complete genome sequence and analysis of deep-sea sediment isolate, Amycolatopsis sp. WP1.</title>
        <authorList>
            <person name="Wang H."/>
            <person name="Chen S."/>
            <person name="Wu Q."/>
        </authorList>
    </citation>
    <scope>NUCLEOTIDE SEQUENCE [LARGE SCALE GENOMIC DNA]</scope>
    <source>
        <strain evidence="1 2">WP1</strain>
    </source>
</reference>
<keyword evidence="2" id="KW-1185">Reference proteome</keyword>
<organism evidence="1 2">
    <name type="scientific">Amycolatopsis albispora</name>
    <dbReference type="NCBI Taxonomy" id="1804986"/>
    <lineage>
        <taxon>Bacteria</taxon>
        <taxon>Bacillati</taxon>
        <taxon>Actinomycetota</taxon>
        <taxon>Actinomycetes</taxon>
        <taxon>Pseudonocardiales</taxon>
        <taxon>Pseudonocardiaceae</taxon>
        <taxon>Amycolatopsis</taxon>
    </lineage>
</organism>
<protein>
    <submittedName>
        <fullName evidence="1">Uncharacterized protein</fullName>
    </submittedName>
</protein>
<dbReference type="AlphaFoldDB" id="A0A344LJD8"/>
<accession>A0A344LJD8</accession>
<dbReference type="KEGG" id="aab:A4R43_41740"/>
<gene>
    <name evidence="1" type="ORF">A4R43_41740</name>
</gene>
<dbReference type="RefSeq" id="WP_113697233.1">
    <property type="nucleotide sequence ID" value="NZ_CP015163.1"/>
</dbReference>